<evidence type="ECO:0000313" key="5">
    <source>
        <dbReference type="Proteomes" id="UP000077671"/>
    </source>
</evidence>
<comment type="caution">
    <text evidence="4">The sequence shown here is derived from an EMBL/GenBank/DDBJ whole genome shotgun (WGS) entry which is preliminary data.</text>
</comment>
<dbReference type="PANTHER" id="PTHR33178:SF19">
    <property type="entry name" value="STRESS-RESPONSE A_B BARREL DOMAIN-CONTAINING PROTEIN"/>
    <property type="match status" value="1"/>
</dbReference>
<proteinExistence type="predicted"/>
<evidence type="ECO:0000256" key="1">
    <source>
        <dbReference type="ARBA" id="ARBA00011738"/>
    </source>
</evidence>
<evidence type="ECO:0000313" key="4">
    <source>
        <dbReference type="EMBL" id="KAE8261857.1"/>
    </source>
</evidence>
<dbReference type="SMART" id="SM00886">
    <property type="entry name" value="Dabb"/>
    <property type="match status" value="1"/>
</dbReference>
<evidence type="ECO:0000313" key="3">
    <source>
        <dbReference type="EMBL" id="CAD6904039.1"/>
    </source>
</evidence>
<dbReference type="Gene3D" id="3.30.70.100">
    <property type="match status" value="1"/>
</dbReference>
<dbReference type="PANTHER" id="PTHR33178">
    <property type="match status" value="1"/>
</dbReference>
<dbReference type="InterPro" id="IPR011008">
    <property type="entry name" value="Dimeric_a/b-barrel"/>
</dbReference>
<reference evidence="3" key="3">
    <citation type="submission" date="2020-10" db="EMBL/GenBank/DDBJ databases">
        <authorList>
            <person name="Sedaghatjoo S."/>
        </authorList>
    </citation>
    <scope>NUCLEOTIDE SEQUENCE</scope>
    <source>
        <strain evidence="3">AZH3</strain>
    </source>
</reference>
<reference evidence="4" key="1">
    <citation type="submission" date="2016-04" db="EMBL/GenBank/DDBJ databases">
        <authorList>
            <person name="Nguyen H.D."/>
            <person name="Kesanakurti P."/>
            <person name="Cullis J."/>
            <person name="Levesque C.A."/>
            <person name="Hambleton S."/>
        </authorList>
    </citation>
    <scope>NUCLEOTIDE SEQUENCE</scope>
    <source>
        <strain evidence="4">DAOMC 238032</strain>
    </source>
</reference>
<sequence length="103" mass="11565">MVFIHVVLVKVKPEVASSKLDEFIAHVDSLKSLDVVKEKCTAVGHGPPVIADRAQGFDYGLYTHFNSRADYEVYRDDPAHRDFVRTILAPNTDSVLAYDFDNP</sequence>
<evidence type="ECO:0000259" key="2">
    <source>
        <dbReference type="PROSITE" id="PS51502"/>
    </source>
</evidence>
<feature type="domain" description="Stress-response A/B barrel" evidence="2">
    <location>
        <begin position="3"/>
        <end position="100"/>
    </location>
</feature>
<dbReference type="SUPFAM" id="SSF54909">
    <property type="entry name" value="Dimeric alpha+beta barrel"/>
    <property type="match status" value="1"/>
</dbReference>
<organism evidence="4 5">
    <name type="scientific">Tilletia caries</name>
    <name type="common">wheat bunt fungus</name>
    <dbReference type="NCBI Taxonomy" id="13290"/>
    <lineage>
        <taxon>Eukaryota</taxon>
        <taxon>Fungi</taxon>
        <taxon>Dikarya</taxon>
        <taxon>Basidiomycota</taxon>
        <taxon>Ustilaginomycotina</taxon>
        <taxon>Exobasidiomycetes</taxon>
        <taxon>Tilletiales</taxon>
        <taxon>Tilletiaceae</taxon>
        <taxon>Tilletia</taxon>
    </lineage>
</organism>
<gene>
    <name evidence="4" type="ORF">A4X03_0g2915</name>
    <name evidence="3" type="ORF">JKIAZH3_G7080</name>
</gene>
<dbReference type="InterPro" id="IPR044662">
    <property type="entry name" value="HS1/DABB1-like"/>
</dbReference>
<keyword evidence="6" id="KW-1185">Reference proteome</keyword>
<dbReference type="EMBL" id="LWDD02000311">
    <property type="protein sequence ID" value="KAE8261857.1"/>
    <property type="molecule type" value="Genomic_DNA"/>
</dbReference>
<dbReference type="Pfam" id="PF07876">
    <property type="entry name" value="Dabb"/>
    <property type="match status" value="1"/>
</dbReference>
<reference evidence="4" key="2">
    <citation type="journal article" date="2019" name="IMA Fungus">
        <title>Genome sequencing and comparison of five Tilletia species to identify candidate genes for the detection of regulated species infecting wheat.</title>
        <authorList>
            <person name="Nguyen H.D.T."/>
            <person name="Sultana T."/>
            <person name="Kesanakurti P."/>
            <person name="Hambleton S."/>
        </authorList>
    </citation>
    <scope>NUCLEOTIDE SEQUENCE</scope>
    <source>
        <strain evidence="4">DAOMC 238032</strain>
    </source>
</reference>
<evidence type="ECO:0000313" key="6">
    <source>
        <dbReference type="Proteomes" id="UP000836402"/>
    </source>
</evidence>
<comment type="subunit">
    <text evidence="1">Homodimer.</text>
</comment>
<name>A0A177UUI3_9BASI</name>
<dbReference type="EMBL" id="CAJHJG010000588">
    <property type="protein sequence ID" value="CAD6904039.1"/>
    <property type="molecule type" value="Genomic_DNA"/>
</dbReference>
<dbReference type="PROSITE" id="PS51502">
    <property type="entry name" value="S_R_A_B_BARREL"/>
    <property type="match status" value="1"/>
</dbReference>
<accession>A0A177UUI3</accession>
<dbReference type="AlphaFoldDB" id="A0A177UUI3"/>
<dbReference type="Proteomes" id="UP000077671">
    <property type="component" value="Unassembled WGS sequence"/>
</dbReference>
<dbReference type="Proteomes" id="UP000836402">
    <property type="component" value="Unassembled WGS sequence"/>
</dbReference>
<protein>
    <recommendedName>
        <fullName evidence="2">Stress-response A/B barrel domain-containing protein</fullName>
    </recommendedName>
</protein>
<dbReference type="InterPro" id="IPR013097">
    <property type="entry name" value="Dabb"/>
</dbReference>